<dbReference type="PROSITE" id="PS00198">
    <property type="entry name" value="4FE4S_FER_1"/>
    <property type="match status" value="1"/>
</dbReference>
<dbReference type="SUPFAM" id="SSF54862">
    <property type="entry name" value="4Fe-4S ferredoxins"/>
    <property type="match status" value="1"/>
</dbReference>
<dbReference type="Gene3D" id="3.20.20.100">
    <property type="entry name" value="NADP-dependent oxidoreductase domain"/>
    <property type="match status" value="1"/>
</dbReference>
<dbReference type="PANTHER" id="PTHR43312:SF1">
    <property type="entry name" value="NADP-DEPENDENT OXIDOREDUCTASE DOMAIN-CONTAINING PROTEIN"/>
    <property type="match status" value="1"/>
</dbReference>
<sequence>MGNSDLAVSPICFGTLTMGPLQRNLTPLEGAKLLSYGYSRGINFIDTAEIYDNYAHIKKSIELARFRPIISTKSYCYDKKSAQLSVQKALDKMGIDYLDIFLLHEQTSFYSIKGHYEAVETLLNLKEKGLIKKVGVSTHYIQCVQDVNSYPELDILHPIFNIHGLGIVDGKAQEMEKAIDSAYQMGKGIYAMKALGGGHLINKSKEALQYVFNKKQIASVAIGMQSTDEIDFNIQLANGIYDSKLARKLLNRNRQLLIHDWCQCCGKCVNTCPQKALVIEEEKLKVLDHKCVFCGYCSRSCPDFCIKVI</sequence>
<dbReference type="AlphaFoldDB" id="A0AAU8HR11"/>
<keyword evidence="3" id="KW-0411">Iron-sulfur</keyword>
<protein>
    <submittedName>
        <fullName evidence="5">Aldo/keto reductase</fullName>
    </submittedName>
</protein>
<evidence type="ECO:0000256" key="1">
    <source>
        <dbReference type="ARBA" id="ARBA00022723"/>
    </source>
</evidence>
<reference evidence="5" key="1">
    <citation type="journal article" date="2018" name="Antonie Van Leeuwenhoek">
        <title>Proteinivorax hydrogeniformans sp. nov., an anaerobic, haloalkaliphilic bacterium fermenting proteinaceous compounds with high hydrogen production.</title>
        <authorList>
            <person name="Boltyanskaya Y."/>
            <person name="Detkova E."/>
            <person name="Pimenov N."/>
            <person name="Kevbrin V."/>
        </authorList>
    </citation>
    <scope>NUCLEOTIDE SEQUENCE</scope>
    <source>
        <strain evidence="5">Z-710</strain>
    </source>
</reference>
<dbReference type="RefSeq" id="WP_353892552.1">
    <property type="nucleotide sequence ID" value="NZ_CP159485.1"/>
</dbReference>
<accession>A0AAU8HR11</accession>
<proteinExistence type="predicted"/>
<dbReference type="SUPFAM" id="SSF51430">
    <property type="entry name" value="NAD(P)-linked oxidoreductase"/>
    <property type="match status" value="1"/>
</dbReference>
<dbReference type="CDD" id="cd19100">
    <property type="entry name" value="AKR_unchar"/>
    <property type="match status" value="1"/>
</dbReference>
<dbReference type="GO" id="GO:0016491">
    <property type="term" value="F:oxidoreductase activity"/>
    <property type="evidence" value="ECO:0007669"/>
    <property type="project" value="InterPro"/>
</dbReference>
<dbReference type="EMBL" id="CP159485">
    <property type="protein sequence ID" value="XCI27975.1"/>
    <property type="molecule type" value="Genomic_DNA"/>
</dbReference>
<feature type="domain" description="4Fe-4S ferredoxin-type" evidence="4">
    <location>
        <begin position="283"/>
        <end position="309"/>
    </location>
</feature>
<organism evidence="5">
    <name type="scientific">Proteinivorax hydrogeniformans</name>
    <dbReference type="NCBI Taxonomy" id="1826727"/>
    <lineage>
        <taxon>Bacteria</taxon>
        <taxon>Bacillati</taxon>
        <taxon>Bacillota</taxon>
        <taxon>Clostridia</taxon>
        <taxon>Eubacteriales</taxon>
        <taxon>Proteinivoracaceae</taxon>
        <taxon>Proteinivorax</taxon>
    </lineage>
</organism>
<dbReference type="InterPro" id="IPR017896">
    <property type="entry name" value="4Fe4S_Fe-S-bd"/>
</dbReference>
<dbReference type="InterPro" id="IPR023210">
    <property type="entry name" value="NADP_OxRdtase_dom"/>
</dbReference>
<evidence type="ECO:0000256" key="2">
    <source>
        <dbReference type="ARBA" id="ARBA00023004"/>
    </source>
</evidence>
<feature type="domain" description="4Fe-4S ferredoxin-type" evidence="4">
    <location>
        <begin position="253"/>
        <end position="282"/>
    </location>
</feature>
<reference evidence="5" key="2">
    <citation type="submission" date="2024-06" db="EMBL/GenBank/DDBJ databases">
        <authorList>
            <person name="Petrova K.O."/>
            <person name="Toshchakov S.V."/>
            <person name="Boltjanskaja Y.V."/>
            <person name="Kevbrin V.V."/>
        </authorList>
    </citation>
    <scope>NUCLEOTIDE SEQUENCE</scope>
    <source>
        <strain evidence="5">Z-710</strain>
    </source>
</reference>
<dbReference type="Gene3D" id="3.30.70.20">
    <property type="match status" value="1"/>
</dbReference>
<dbReference type="InterPro" id="IPR053135">
    <property type="entry name" value="AKR2_Oxidoreductase"/>
</dbReference>
<dbReference type="PROSITE" id="PS51379">
    <property type="entry name" value="4FE4S_FER_2"/>
    <property type="match status" value="2"/>
</dbReference>
<dbReference type="PANTHER" id="PTHR43312">
    <property type="entry name" value="D-THREO-ALDOSE 1-DEHYDROGENASE"/>
    <property type="match status" value="1"/>
</dbReference>
<gene>
    <name evidence="5" type="ORF">PRVXH_001906</name>
</gene>
<dbReference type="PRINTS" id="PR00069">
    <property type="entry name" value="ALDKETRDTASE"/>
</dbReference>
<name>A0AAU8HR11_9FIRM</name>
<evidence type="ECO:0000259" key="4">
    <source>
        <dbReference type="PROSITE" id="PS51379"/>
    </source>
</evidence>
<dbReference type="Pfam" id="PF13237">
    <property type="entry name" value="Fer4_10"/>
    <property type="match status" value="1"/>
</dbReference>
<dbReference type="GO" id="GO:0046872">
    <property type="term" value="F:metal ion binding"/>
    <property type="evidence" value="ECO:0007669"/>
    <property type="project" value="UniProtKB-KW"/>
</dbReference>
<keyword evidence="1" id="KW-0479">Metal-binding</keyword>
<dbReference type="InterPro" id="IPR020471">
    <property type="entry name" value="AKR"/>
</dbReference>
<keyword evidence="2" id="KW-0408">Iron</keyword>
<evidence type="ECO:0000256" key="3">
    <source>
        <dbReference type="ARBA" id="ARBA00023014"/>
    </source>
</evidence>
<dbReference type="Pfam" id="PF00248">
    <property type="entry name" value="Aldo_ket_red"/>
    <property type="match status" value="1"/>
</dbReference>
<dbReference type="GO" id="GO:0051536">
    <property type="term" value="F:iron-sulfur cluster binding"/>
    <property type="evidence" value="ECO:0007669"/>
    <property type="project" value="UniProtKB-KW"/>
</dbReference>
<dbReference type="InterPro" id="IPR036812">
    <property type="entry name" value="NAD(P)_OxRdtase_dom_sf"/>
</dbReference>
<dbReference type="InterPro" id="IPR017900">
    <property type="entry name" value="4Fe4S_Fe_S_CS"/>
</dbReference>
<evidence type="ECO:0000313" key="5">
    <source>
        <dbReference type="EMBL" id="XCI27975.1"/>
    </source>
</evidence>